<name>A0A6L2K7E0_TANCI</name>
<accession>A0A6L2K7E0</accession>
<gene>
    <name evidence="2" type="ORF">Tci_017299</name>
</gene>
<feature type="region of interest" description="Disordered" evidence="1">
    <location>
        <begin position="161"/>
        <end position="243"/>
    </location>
</feature>
<comment type="caution">
    <text evidence="2">The sequence shown here is derived from an EMBL/GenBank/DDBJ whole genome shotgun (WGS) entry which is preliminary data.</text>
</comment>
<sequence length="656" mass="74293">MVAYLIKSDASKGFNQVINFLNGSYLKYALIVNPNIYVSCIKQFWNTIVIKQVNDVTRLQALVDKKKVVITEAEIREVLRLDDAEGVDCLPNEDIFTELARIGYEKPSTKLTFYKAFFSSQWKFLIHTILQSMSAKRTSWNEFSLVMVSAVICLSTEIEEEGDTDEHVKDVTAGDDAQGDDTTAHGEVPTINQEPSIPSLTPTIPPLQPPQHIPSTSQVQQTPPQSPQVQPPSPQPQPQQQAADFPMTQALEIMKLKRRMKKLEKGNKAKVLKLRRLQMVGTSQRIDTSDDTVMDDESNQGRMINEMDKDDAVVLKDEKEDDKKVEEAKVDESAQEDEPAEVQEVVDVVTTAKLIIKVVTAASAIIPTAAILVATITVAPTKVDAAPSRRRKGVVIRDSEEESTTSSIISTETKSKDKGKGIMVEEPKPLKKKQQIEIDKEYARKLHAGLNKDIDWDVAIDHVKLKAKEDPVNVAGFKLDYIKEMSYDDIRPIFEVKYNSNLDFLLKTKEKIEEEENRALQSINETPVEKVTKRKKLNEEVEDLKRHLEIVPDEDADVYTEATPLTRKVPVVDYEIIKLNNKPYYKIIKADGTHQLYISFLTLLMNFDREDLEALWNLVKERFSTSKPKNFSDDFLLTTLGAMFEKPDALAQIWKN</sequence>
<feature type="region of interest" description="Disordered" evidence="1">
    <location>
        <begin position="286"/>
        <end position="341"/>
    </location>
</feature>
<reference evidence="2" key="1">
    <citation type="journal article" date="2019" name="Sci. Rep.">
        <title>Draft genome of Tanacetum cinerariifolium, the natural source of mosquito coil.</title>
        <authorList>
            <person name="Yamashiro T."/>
            <person name="Shiraishi A."/>
            <person name="Satake H."/>
            <person name="Nakayama K."/>
        </authorList>
    </citation>
    <scope>NUCLEOTIDE SEQUENCE</scope>
</reference>
<evidence type="ECO:0000256" key="1">
    <source>
        <dbReference type="SAM" id="MobiDB-lite"/>
    </source>
</evidence>
<feature type="region of interest" description="Disordered" evidence="1">
    <location>
        <begin position="394"/>
        <end position="419"/>
    </location>
</feature>
<feature type="compositionally biased region" description="Low complexity" evidence="1">
    <location>
        <begin position="213"/>
        <end position="223"/>
    </location>
</feature>
<feature type="compositionally biased region" description="Pro residues" evidence="1">
    <location>
        <begin position="224"/>
        <end position="237"/>
    </location>
</feature>
<feature type="compositionally biased region" description="Acidic residues" evidence="1">
    <location>
        <begin position="289"/>
        <end position="298"/>
    </location>
</feature>
<evidence type="ECO:0000313" key="2">
    <source>
        <dbReference type="EMBL" id="GEU45321.1"/>
    </source>
</evidence>
<proteinExistence type="predicted"/>
<dbReference type="AlphaFoldDB" id="A0A6L2K7E0"/>
<organism evidence="2">
    <name type="scientific">Tanacetum cinerariifolium</name>
    <name type="common">Dalmatian daisy</name>
    <name type="synonym">Chrysanthemum cinerariifolium</name>
    <dbReference type="NCBI Taxonomy" id="118510"/>
    <lineage>
        <taxon>Eukaryota</taxon>
        <taxon>Viridiplantae</taxon>
        <taxon>Streptophyta</taxon>
        <taxon>Embryophyta</taxon>
        <taxon>Tracheophyta</taxon>
        <taxon>Spermatophyta</taxon>
        <taxon>Magnoliopsida</taxon>
        <taxon>eudicotyledons</taxon>
        <taxon>Gunneridae</taxon>
        <taxon>Pentapetalae</taxon>
        <taxon>asterids</taxon>
        <taxon>campanulids</taxon>
        <taxon>Asterales</taxon>
        <taxon>Asteraceae</taxon>
        <taxon>Asteroideae</taxon>
        <taxon>Anthemideae</taxon>
        <taxon>Anthemidinae</taxon>
        <taxon>Tanacetum</taxon>
    </lineage>
</organism>
<evidence type="ECO:0008006" key="3">
    <source>
        <dbReference type="Google" id="ProtNLM"/>
    </source>
</evidence>
<feature type="compositionally biased region" description="Basic and acidic residues" evidence="1">
    <location>
        <begin position="305"/>
        <end position="332"/>
    </location>
</feature>
<feature type="compositionally biased region" description="Pro residues" evidence="1">
    <location>
        <begin position="203"/>
        <end position="212"/>
    </location>
</feature>
<protein>
    <recommendedName>
        <fullName evidence="3">Xylulose kinase-1</fullName>
    </recommendedName>
</protein>
<dbReference type="EMBL" id="BKCJ010001969">
    <property type="protein sequence ID" value="GEU45321.1"/>
    <property type="molecule type" value="Genomic_DNA"/>
</dbReference>